<evidence type="ECO:0000256" key="1">
    <source>
        <dbReference type="ARBA" id="ARBA00023002"/>
    </source>
</evidence>
<dbReference type="KEGG" id="abac:LuPra_02074"/>
<keyword evidence="1 5" id="KW-0560">Oxidoreductase</keyword>
<dbReference type="InterPro" id="IPR036291">
    <property type="entry name" value="NAD(P)-bd_dom_sf"/>
</dbReference>
<dbReference type="SUPFAM" id="SSF55347">
    <property type="entry name" value="Glyceraldehyde-3-phosphate dehydrogenase-like, C-terminal domain"/>
    <property type="match status" value="1"/>
</dbReference>
<dbReference type="Gene3D" id="3.30.360.10">
    <property type="entry name" value="Dihydrodipicolinate Reductase, domain 2"/>
    <property type="match status" value="1"/>
</dbReference>
<feature type="domain" description="GFO/IDH/MocA-like oxidoreductase" evidence="4">
    <location>
        <begin position="206"/>
        <end position="331"/>
    </location>
</feature>
<dbReference type="PATRIC" id="fig|1813736.3.peg.2177"/>
<dbReference type="SUPFAM" id="SSF51735">
    <property type="entry name" value="NAD(P)-binding Rossmann-fold domains"/>
    <property type="match status" value="1"/>
</dbReference>
<dbReference type="GO" id="GO:0000166">
    <property type="term" value="F:nucleotide binding"/>
    <property type="evidence" value="ECO:0007669"/>
    <property type="project" value="InterPro"/>
</dbReference>
<sequence length="410" mass="44406">MRKASRERVVLESHDGEATPRGAAGSVDRRAFVRGVSGSVAAMSLAPLHAGAQQMSGAATVEAQVTQPKWEGPPRLKFGVIGLNHGHITGMTDAIMRGGGELAWVYAKEPALLKQFQEKYPTVKVARSEAEVLDDAAVKVVLSAAIPAERAPLGIRVMRAGKDFIADKPGITSLAQLAEVRKVQAETKRIYSIVYSERFENRATVKAGELVKAGAIGKVLQTIGLGPHRAGYKARPEWFFDVATYGGILTDIASHQADQFLFFTGSTKAEVVASQAGNVHTPQYPKFQDFGDMMLRGDGGTGYVRVDWFTPDGLPTWGDGRLTILGTDGFIEIRKNVDIVGRPGGSHLFLSDQKETKYVDTSKVELTYGRQVVSDILDRTATAMTQAHCFLAMQLVLEAQHKAQPPVMKT</sequence>
<reference evidence="6" key="2">
    <citation type="submission" date="2016-04" db="EMBL/GenBank/DDBJ databases">
        <title>First Complete Genome Sequence of a Subdivision 6 Acidobacterium.</title>
        <authorList>
            <person name="Huang S."/>
            <person name="Vieira S."/>
            <person name="Bunk B."/>
            <person name="Riedel T."/>
            <person name="Sproeer C."/>
            <person name="Overmann J."/>
        </authorList>
    </citation>
    <scope>NUCLEOTIDE SEQUENCE [LARGE SCALE GENOMIC DNA]</scope>
    <source>
        <strain evidence="6">DSM 100886 HEG_-6_39</strain>
    </source>
</reference>
<dbReference type="AlphaFoldDB" id="A0A143PL96"/>
<evidence type="ECO:0000256" key="2">
    <source>
        <dbReference type="SAM" id="MobiDB-lite"/>
    </source>
</evidence>
<dbReference type="PANTHER" id="PTHR43818">
    <property type="entry name" value="BCDNA.GH03377"/>
    <property type="match status" value="1"/>
</dbReference>
<evidence type="ECO:0000259" key="4">
    <source>
        <dbReference type="Pfam" id="PF22725"/>
    </source>
</evidence>
<keyword evidence="6" id="KW-1185">Reference proteome</keyword>
<evidence type="ECO:0000259" key="3">
    <source>
        <dbReference type="Pfam" id="PF01408"/>
    </source>
</evidence>
<dbReference type="EC" id="1.-.-.-" evidence="5"/>
<reference evidence="5 6" key="1">
    <citation type="journal article" date="2016" name="Genome Announc.">
        <title>First Complete Genome Sequence of a Subdivision 6 Acidobacterium Strain.</title>
        <authorList>
            <person name="Huang S."/>
            <person name="Vieira S."/>
            <person name="Bunk B."/>
            <person name="Riedel T."/>
            <person name="Sproer C."/>
            <person name="Overmann J."/>
        </authorList>
    </citation>
    <scope>NUCLEOTIDE SEQUENCE [LARGE SCALE GENOMIC DNA]</scope>
    <source>
        <strain evidence="6">DSM 100886 HEG_-6_39</strain>
    </source>
</reference>
<accession>A0A143PL96</accession>
<dbReference type="Gene3D" id="3.40.50.720">
    <property type="entry name" value="NAD(P)-binding Rossmann-like Domain"/>
    <property type="match status" value="1"/>
</dbReference>
<protein>
    <submittedName>
        <fullName evidence="5">Putative oxidoreductase YvaA</fullName>
        <ecNumber evidence="5">1.-.-.-</ecNumber>
    </submittedName>
</protein>
<feature type="region of interest" description="Disordered" evidence="2">
    <location>
        <begin position="1"/>
        <end position="24"/>
    </location>
</feature>
<name>A0A143PL96_LUTPR</name>
<dbReference type="InterPro" id="IPR050463">
    <property type="entry name" value="Gfo/Idh/MocA_oxidrdct_glycsds"/>
</dbReference>
<organism evidence="5 6">
    <name type="scientific">Luteitalea pratensis</name>
    <dbReference type="NCBI Taxonomy" id="1855912"/>
    <lineage>
        <taxon>Bacteria</taxon>
        <taxon>Pseudomonadati</taxon>
        <taxon>Acidobacteriota</taxon>
        <taxon>Vicinamibacteria</taxon>
        <taxon>Vicinamibacterales</taxon>
        <taxon>Vicinamibacteraceae</taxon>
        <taxon>Luteitalea</taxon>
    </lineage>
</organism>
<dbReference type="InterPro" id="IPR055170">
    <property type="entry name" value="GFO_IDH_MocA-like_dom"/>
</dbReference>
<feature type="domain" description="Gfo/Idh/MocA-like oxidoreductase N-terminal" evidence="3">
    <location>
        <begin position="77"/>
        <end position="193"/>
    </location>
</feature>
<evidence type="ECO:0000313" key="5">
    <source>
        <dbReference type="EMBL" id="AMY08868.1"/>
    </source>
</evidence>
<feature type="compositionally biased region" description="Basic and acidic residues" evidence="2">
    <location>
        <begin position="1"/>
        <end position="18"/>
    </location>
</feature>
<dbReference type="Proteomes" id="UP000076079">
    <property type="component" value="Chromosome"/>
</dbReference>
<proteinExistence type="predicted"/>
<dbReference type="EMBL" id="CP015136">
    <property type="protein sequence ID" value="AMY08868.1"/>
    <property type="molecule type" value="Genomic_DNA"/>
</dbReference>
<dbReference type="InterPro" id="IPR000683">
    <property type="entry name" value="Gfo/Idh/MocA-like_OxRdtase_N"/>
</dbReference>
<dbReference type="PANTHER" id="PTHR43818:SF11">
    <property type="entry name" value="BCDNA.GH03377"/>
    <property type="match status" value="1"/>
</dbReference>
<gene>
    <name evidence="5" type="primary">yvaA_2</name>
    <name evidence="5" type="ORF">LuPra_02074</name>
</gene>
<evidence type="ECO:0000313" key="6">
    <source>
        <dbReference type="Proteomes" id="UP000076079"/>
    </source>
</evidence>
<dbReference type="GO" id="GO:0016491">
    <property type="term" value="F:oxidoreductase activity"/>
    <property type="evidence" value="ECO:0007669"/>
    <property type="project" value="UniProtKB-KW"/>
</dbReference>
<dbReference type="Pfam" id="PF22725">
    <property type="entry name" value="GFO_IDH_MocA_C3"/>
    <property type="match status" value="1"/>
</dbReference>
<dbReference type="Pfam" id="PF01408">
    <property type="entry name" value="GFO_IDH_MocA"/>
    <property type="match status" value="1"/>
</dbReference>
<dbReference type="STRING" id="1855912.LuPra_02074"/>